<keyword evidence="3" id="KW-1185">Reference proteome</keyword>
<keyword evidence="1" id="KW-0472">Membrane</keyword>
<dbReference type="AlphaFoldDB" id="A0A016UYJ3"/>
<evidence type="ECO:0000313" key="3">
    <source>
        <dbReference type="Proteomes" id="UP000024635"/>
    </source>
</evidence>
<organism evidence="2 3">
    <name type="scientific">Ancylostoma ceylanicum</name>
    <dbReference type="NCBI Taxonomy" id="53326"/>
    <lineage>
        <taxon>Eukaryota</taxon>
        <taxon>Metazoa</taxon>
        <taxon>Ecdysozoa</taxon>
        <taxon>Nematoda</taxon>
        <taxon>Chromadorea</taxon>
        <taxon>Rhabditida</taxon>
        <taxon>Rhabditina</taxon>
        <taxon>Rhabditomorpha</taxon>
        <taxon>Strongyloidea</taxon>
        <taxon>Ancylostomatidae</taxon>
        <taxon>Ancylostomatinae</taxon>
        <taxon>Ancylostoma</taxon>
    </lineage>
</organism>
<dbReference type="Proteomes" id="UP000024635">
    <property type="component" value="Unassembled WGS sequence"/>
</dbReference>
<keyword evidence="1" id="KW-0812">Transmembrane</keyword>
<reference evidence="3" key="1">
    <citation type="journal article" date="2015" name="Nat. Genet.">
        <title>The genome and transcriptome of the zoonotic hookworm Ancylostoma ceylanicum identify infection-specific gene families.</title>
        <authorList>
            <person name="Schwarz E.M."/>
            <person name="Hu Y."/>
            <person name="Antoshechkin I."/>
            <person name="Miller M.M."/>
            <person name="Sternberg P.W."/>
            <person name="Aroian R.V."/>
        </authorList>
    </citation>
    <scope>NUCLEOTIDE SEQUENCE</scope>
    <source>
        <strain evidence="3">HY135</strain>
    </source>
</reference>
<protein>
    <submittedName>
        <fullName evidence="2">Uncharacterized protein</fullName>
    </submittedName>
</protein>
<feature type="transmembrane region" description="Helical" evidence="1">
    <location>
        <begin position="45"/>
        <end position="68"/>
    </location>
</feature>
<name>A0A016UYJ3_9BILA</name>
<feature type="transmembrane region" description="Helical" evidence="1">
    <location>
        <begin position="20"/>
        <end position="39"/>
    </location>
</feature>
<keyword evidence="1" id="KW-1133">Transmembrane helix</keyword>
<gene>
    <name evidence="2" type="primary">Acey_s0023.g761</name>
    <name evidence="2" type="ORF">Y032_0023g761</name>
</gene>
<dbReference type="OrthoDB" id="5870421at2759"/>
<accession>A0A016UYJ3</accession>
<proteinExistence type="predicted"/>
<comment type="caution">
    <text evidence="2">The sequence shown here is derived from an EMBL/GenBank/DDBJ whole genome shotgun (WGS) entry which is preliminary data.</text>
</comment>
<sequence>MTTIKSNKAEQKMLREISMISVINMLFNILFVLLYIIPIPFNTRLVLVSVYNVLCSIPDVLIPLSVLIGSREVRLEIMDRFKTMIPSSRFSDTSIIKALREQYYTIVSLSNSLRVRTPVPV</sequence>
<evidence type="ECO:0000313" key="2">
    <source>
        <dbReference type="EMBL" id="EYC19867.1"/>
    </source>
</evidence>
<dbReference type="EMBL" id="JARK01001359">
    <property type="protein sequence ID" value="EYC19867.1"/>
    <property type="molecule type" value="Genomic_DNA"/>
</dbReference>
<evidence type="ECO:0000256" key="1">
    <source>
        <dbReference type="SAM" id="Phobius"/>
    </source>
</evidence>